<dbReference type="EMBL" id="AEXL02000119">
    <property type="protein sequence ID" value="EIJ65517.1"/>
    <property type="molecule type" value="Genomic_DNA"/>
</dbReference>
<dbReference type="AlphaFoldDB" id="I3D1C4"/>
<reference evidence="1 2" key="1">
    <citation type="journal article" date="2012" name="J. Bacteriol.">
        <title>Genome sequence of "Candidatus Nitrosopumilus salaria" BD31, an ammonia-oxidizing archaeon from the San Francisco Bay estuary.</title>
        <authorList>
            <person name="Mosier A.C."/>
            <person name="Allen E.E."/>
            <person name="Kim M."/>
            <person name="Ferriera S."/>
            <person name="Francis C.A."/>
        </authorList>
    </citation>
    <scope>NUCLEOTIDE SEQUENCE [LARGE SCALE GENOMIC DNA]</scope>
    <source>
        <strain evidence="1 2">BD31</strain>
    </source>
</reference>
<dbReference type="Proteomes" id="UP000003423">
    <property type="component" value="Unassembled WGS sequence"/>
</dbReference>
<keyword evidence="2" id="KW-1185">Reference proteome</keyword>
<name>I3D1C4_9ARCH</name>
<evidence type="ECO:0000313" key="1">
    <source>
        <dbReference type="EMBL" id="EIJ65517.1"/>
    </source>
</evidence>
<sequence>MAGIILLTAMAAGGISLWLKRRKTQNELERNQNDLSDNF</sequence>
<proteinExistence type="predicted"/>
<accession>I3D1C4</accession>
<evidence type="ECO:0000313" key="2">
    <source>
        <dbReference type="Proteomes" id="UP000003423"/>
    </source>
</evidence>
<protein>
    <submittedName>
        <fullName evidence="1">Uncharacterized protein</fullName>
    </submittedName>
</protein>
<organism evidence="1 2">
    <name type="scientific">Candidatus Nitrosopumilus salarius BD31</name>
    <dbReference type="NCBI Taxonomy" id="859350"/>
    <lineage>
        <taxon>Archaea</taxon>
        <taxon>Nitrososphaerota</taxon>
        <taxon>Nitrososphaeria</taxon>
        <taxon>Nitrosopumilales</taxon>
        <taxon>Nitrosopumilaceae</taxon>
        <taxon>Nitrosopumilus</taxon>
    </lineage>
</organism>
<gene>
    <name evidence="1" type="ORF">BD31_I1390</name>
</gene>
<comment type="caution">
    <text evidence="1">The sequence shown here is derived from an EMBL/GenBank/DDBJ whole genome shotgun (WGS) entry which is preliminary data.</text>
</comment>
<dbReference type="PATRIC" id="fig|859350.6.peg.1426"/>